<sequence>MAIAMAAKIARSLLAVRSSSSMPSTGFARSSVASLSDSLGAVNLNRATGSYSPINLRFYSTVVNIQRMKFPKYRKGRIEGIRDGGNEICFGKYALQALECARITAKQLEAGRRALQLNVRRGGKGGKVWVRIFPYKSVTSKPAEVRMGRGKGSISHWVAPVQRGQIIYEMGGVTESLAKRAIQIAGSKMPIQTRSIIRDAKTKEIGIR</sequence>
<dbReference type="PRINTS" id="PR00060">
    <property type="entry name" value="RIBOSOMALL16"/>
</dbReference>
<evidence type="ECO:0000313" key="6">
    <source>
        <dbReference type="Proteomes" id="UP000235145"/>
    </source>
</evidence>
<comment type="caution">
    <text evidence="5">The sequence shown here is derived from an EMBL/GenBank/DDBJ whole genome shotgun (WGS) entry which is preliminary data.</text>
</comment>
<dbReference type="InterPro" id="IPR000114">
    <property type="entry name" value="Ribosomal_uL16_bact-type"/>
</dbReference>
<name>A0A9R1UUQ2_LACSA</name>
<dbReference type="PROSITE" id="PS00586">
    <property type="entry name" value="RIBOSOMAL_L16_1"/>
    <property type="match status" value="1"/>
</dbReference>
<evidence type="ECO:0008006" key="7">
    <source>
        <dbReference type="Google" id="ProtNLM"/>
    </source>
</evidence>
<evidence type="ECO:0000256" key="3">
    <source>
        <dbReference type="ARBA" id="ARBA00023274"/>
    </source>
</evidence>
<evidence type="ECO:0000256" key="1">
    <source>
        <dbReference type="ARBA" id="ARBA00008931"/>
    </source>
</evidence>
<organism evidence="5 6">
    <name type="scientific">Lactuca sativa</name>
    <name type="common">Garden lettuce</name>
    <dbReference type="NCBI Taxonomy" id="4236"/>
    <lineage>
        <taxon>Eukaryota</taxon>
        <taxon>Viridiplantae</taxon>
        <taxon>Streptophyta</taxon>
        <taxon>Embryophyta</taxon>
        <taxon>Tracheophyta</taxon>
        <taxon>Spermatophyta</taxon>
        <taxon>Magnoliopsida</taxon>
        <taxon>eudicotyledons</taxon>
        <taxon>Gunneridae</taxon>
        <taxon>Pentapetalae</taxon>
        <taxon>asterids</taxon>
        <taxon>campanulids</taxon>
        <taxon>Asterales</taxon>
        <taxon>Asteraceae</taxon>
        <taxon>Cichorioideae</taxon>
        <taxon>Cichorieae</taxon>
        <taxon>Lactucinae</taxon>
        <taxon>Lactuca</taxon>
    </lineage>
</organism>
<dbReference type="FunFam" id="3.90.1170.10:FF:000001">
    <property type="entry name" value="50S ribosomal protein L16"/>
    <property type="match status" value="1"/>
</dbReference>
<dbReference type="GO" id="GO:0005762">
    <property type="term" value="C:mitochondrial large ribosomal subunit"/>
    <property type="evidence" value="ECO:0000318"/>
    <property type="project" value="GO_Central"/>
</dbReference>
<gene>
    <name evidence="5" type="ORF">LSAT_V11C800425340</name>
</gene>
<dbReference type="InterPro" id="IPR047873">
    <property type="entry name" value="Ribosomal_uL16"/>
</dbReference>
<accession>A0A9R1UUQ2</accession>
<evidence type="ECO:0000256" key="4">
    <source>
        <dbReference type="RuleBase" id="RU004413"/>
    </source>
</evidence>
<dbReference type="OrthoDB" id="1850746at2759"/>
<keyword evidence="6" id="KW-1185">Reference proteome</keyword>
<evidence type="ECO:0000256" key="2">
    <source>
        <dbReference type="ARBA" id="ARBA00022980"/>
    </source>
</evidence>
<dbReference type="EMBL" id="NBSK02000008">
    <property type="protein sequence ID" value="KAJ0194086.1"/>
    <property type="molecule type" value="Genomic_DNA"/>
</dbReference>
<dbReference type="PANTHER" id="PTHR12220:SF22">
    <property type="entry name" value="RIBOSOMAL PROTEIN L16-RELATED"/>
    <property type="match status" value="1"/>
</dbReference>
<keyword evidence="2 4" id="KW-0689">Ribosomal protein</keyword>
<dbReference type="GO" id="GO:0032543">
    <property type="term" value="P:mitochondrial translation"/>
    <property type="evidence" value="ECO:0000318"/>
    <property type="project" value="GO_Central"/>
</dbReference>
<dbReference type="Gramene" id="rna-gnl|WGS:NBSK|LSAT_8X92120_mrna">
    <property type="protein sequence ID" value="cds-PLY64938.1"/>
    <property type="gene ID" value="gene-LSAT_8X92120"/>
</dbReference>
<dbReference type="NCBIfam" id="TIGR01164">
    <property type="entry name" value="rplP_bact"/>
    <property type="match status" value="1"/>
</dbReference>
<dbReference type="InterPro" id="IPR016180">
    <property type="entry name" value="Ribosomal_uL16_dom"/>
</dbReference>
<dbReference type="Proteomes" id="UP000235145">
    <property type="component" value="Unassembled WGS sequence"/>
</dbReference>
<dbReference type="Pfam" id="PF00252">
    <property type="entry name" value="Ribosomal_L16"/>
    <property type="match status" value="1"/>
</dbReference>
<dbReference type="GO" id="GO:0003735">
    <property type="term" value="F:structural constituent of ribosome"/>
    <property type="evidence" value="ECO:0000318"/>
    <property type="project" value="GO_Central"/>
</dbReference>
<dbReference type="InterPro" id="IPR036920">
    <property type="entry name" value="Ribosomal_uL16_sf"/>
</dbReference>
<dbReference type="Gene3D" id="3.90.1170.10">
    <property type="entry name" value="Ribosomal protein L10e/L16"/>
    <property type="match status" value="1"/>
</dbReference>
<dbReference type="CDD" id="cd01433">
    <property type="entry name" value="Ribosomal_L16_L10e"/>
    <property type="match status" value="1"/>
</dbReference>
<dbReference type="GO" id="GO:0019843">
    <property type="term" value="F:rRNA binding"/>
    <property type="evidence" value="ECO:0000318"/>
    <property type="project" value="GO_Central"/>
</dbReference>
<dbReference type="InterPro" id="IPR020798">
    <property type="entry name" value="Ribosomal_uL16_CS"/>
</dbReference>
<evidence type="ECO:0000313" key="5">
    <source>
        <dbReference type="EMBL" id="KAJ0194086.1"/>
    </source>
</evidence>
<dbReference type="PROSITE" id="PS00701">
    <property type="entry name" value="RIBOSOMAL_L16_2"/>
    <property type="match status" value="1"/>
</dbReference>
<comment type="similarity">
    <text evidence="1 4">Belongs to the universal ribosomal protein uL16 family.</text>
</comment>
<dbReference type="SUPFAM" id="SSF54686">
    <property type="entry name" value="Ribosomal protein L16p/L10e"/>
    <property type="match status" value="1"/>
</dbReference>
<reference evidence="5 6" key="1">
    <citation type="journal article" date="2017" name="Nat. Commun.">
        <title>Genome assembly with in vitro proximity ligation data and whole-genome triplication in lettuce.</title>
        <authorList>
            <person name="Reyes-Chin-Wo S."/>
            <person name="Wang Z."/>
            <person name="Yang X."/>
            <person name="Kozik A."/>
            <person name="Arikit S."/>
            <person name="Song C."/>
            <person name="Xia L."/>
            <person name="Froenicke L."/>
            <person name="Lavelle D.O."/>
            <person name="Truco M.J."/>
            <person name="Xia R."/>
            <person name="Zhu S."/>
            <person name="Xu C."/>
            <person name="Xu H."/>
            <person name="Xu X."/>
            <person name="Cox K."/>
            <person name="Korf I."/>
            <person name="Meyers B.C."/>
            <person name="Michelmore R.W."/>
        </authorList>
    </citation>
    <scope>NUCLEOTIDE SEQUENCE [LARGE SCALE GENOMIC DNA]</scope>
    <source>
        <strain evidence="6">cv. Salinas</strain>
        <tissue evidence="5">Seedlings</tissue>
    </source>
</reference>
<protein>
    <recommendedName>
        <fullName evidence="7">Ribosomal protein L10e/L16 domain-containing protein</fullName>
    </recommendedName>
</protein>
<dbReference type="PANTHER" id="PTHR12220">
    <property type="entry name" value="50S/60S RIBOSOMAL PROTEIN L16"/>
    <property type="match status" value="1"/>
</dbReference>
<dbReference type="AlphaFoldDB" id="A0A9R1UUQ2"/>
<proteinExistence type="inferred from homology"/>
<keyword evidence="3 4" id="KW-0687">Ribonucleoprotein</keyword>